<dbReference type="Pfam" id="PF00106">
    <property type="entry name" value="adh_short"/>
    <property type="match status" value="1"/>
</dbReference>
<protein>
    <submittedName>
        <fullName evidence="4">SDR family oxidoreductase</fullName>
    </submittedName>
</protein>
<organism evidence="4 5">
    <name type="scientific">Stappia albiluteola</name>
    <dbReference type="NCBI Taxonomy" id="2758565"/>
    <lineage>
        <taxon>Bacteria</taxon>
        <taxon>Pseudomonadati</taxon>
        <taxon>Pseudomonadota</taxon>
        <taxon>Alphaproteobacteria</taxon>
        <taxon>Hyphomicrobiales</taxon>
        <taxon>Stappiaceae</taxon>
        <taxon>Stappia</taxon>
    </lineage>
</organism>
<proteinExistence type="inferred from homology"/>
<comment type="similarity">
    <text evidence="1 3">Belongs to the short-chain dehydrogenases/reductases (SDR) family.</text>
</comment>
<dbReference type="InterPro" id="IPR036291">
    <property type="entry name" value="NAD(P)-bd_dom_sf"/>
</dbReference>
<gene>
    <name evidence="4" type="ORF">H2509_17560</name>
</gene>
<evidence type="ECO:0000313" key="4">
    <source>
        <dbReference type="EMBL" id="MBA5778938.1"/>
    </source>
</evidence>
<dbReference type="RefSeq" id="WP_182167727.1">
    <property type="nucleotide sequence ID" value="NZ_JACFXV010000064.1"/>
</dbReference>
<dbReference type="PRINTS" id="PR00081">
    <property type="entry name" value="GDHRDH"/>
</dbReference>
<dbReference type="InterPro" id="IPR020904">
    <property type="entry name" value="Sc_DH/Rdtase_CS"/>
</dbReference>
<sequence>MSAQSKSQGEGGARGLAERPQKVVLITGCSSGIGYAAAHALRGRDWWVFPTARKEADVERLRAEGFESHRLDYEDEDSIEMAVAAVLERTGGRIDALFNNGAYAIPGALEDMPTSAMRELFEANFIGWHDLTRRVLPAMRRAGQGRIVQCSSILGFIAMPYRGAYNASKFALEGYSDTLRMELAGTGIHVSLIEPGPIATRFTENAMANFHRVIGKAGMESSPYRKVYERRLKRMAGGEPSPFKLPPEAVVRELIHALEDPKPRARYRVTTPTKVMALARRLLSTRALDSVLARASGAEEKAR</sequence>
<dbReference type="PANTHER" id="PTHR44169:SF6">
    <property type="entry name" value="NADPH-DEPENDENT 1-ACYLDIHYDROXYACETONE PHOSPHATE REDUCTASE"/>
    <property type="match status" value="1"/>
</dbReference>
<evidence type="ECO:0000256" key="3">
    <source>
        <dbReference type="RuleBase" id="RU000363"/>
    </source>
</evidence>
<comment type="caution">
    <text evidence="4">The sequence shown here is derived from an EMBL/GenBank/DDBJ whole genome shotgun (WGS) entry which is preliminary data.</text>
</comment>
<evidence type="ECO:0000313" key="5">
    <source>
        <dbReference type="Proteomes" id="UP000541109"/>
    </source>
</evidence>
<dbReference type="GO" id="GO:0016491">
    <property type="term" value="F:oxidoreductase activity"/>
    <property type="evidence" value="ECO:0007669"/>
    <property type="project" value="UniProtKB-KW"/>
</dbReference>
<keyword evidence="5" id="KW-1185">Reference proteome</keyword>
<dbReference type="PRINTS" id="PR00080">
    <property type="entry name" value="SDRFAMILY"/>
</dbReference>
<dbReference type="SUPFAM" id="SSF51735">
    <property type="entry name" value="NAD(P)-binding Rossmann-fold domains"/>
    <property type="match status" value="1"/>
</dbReference>
<evidence type="ECO:0000256" key="2">
    <source>
        <dbReference type="ARBA" id="ARBA00023002"/>
    </source>
</evidence>
<dbReference type="InterPro" id="IPR002347">
    <property type="entry name" value="SDR_fam"/>
</dbReference>
<dbReference type="Gene3D" id="3.40.50.720">
    <property type="entry name" value="NAD(P)-binding Rossmann-like Domain"/>
    <property type="match status" value="1"/>
</dbReference>
<dbReference type="PROSITE" id="PS00061">
    <property type="entry name" value="ADH_SHORT"/>
    <property type="match status" value="1"/>
</dbReference>
<dbReference type="PANTHER" id="PTHR44169">
    <property type="entry name" value="NADPH-DEPENDENT 1-ACYLDIHYDROXYACETONE PHOSPHATE REDUCTASE"/>
    <property type="match status" value="1"/>
</dbReference>
<accession>A0A839AIU1</accession>
<dbReference type="EMBL" id="JACFXV010000064">
    <property type="protein sequence ID" value="MBA5778938.1"/>
    <property type="molecule type" value="Genomic_DNA"/>
</dbReference>
<dbReference type="NCBIfam" id="NF004649">
    <property type="entry name" value="PRK05993.1"/>
    <property type="match status" value="1"/>
</dbReference>
<dbReference type="Proteomes" id="UP000541109">
    <property type="component" value="Unassembled WGS sequence"/>
</dbReference>
<name>A0A839AIU1_9HYPH</name>
<evidence type="ECO:0000256" key="1">
    <source>
        <dbReference type="ARBA" id="ARBA00006484"/>
    </source>
</evidence>
<keyword evidence="2" id="KW-0560">Oxidoreductase</keyword>
<dbReference type="AlphaFoldDB" id="A0A839AIU1"/>
<reference evidence="4 5" key="1">
    <citation type="submission" date="2020-07" db="EMBL/GenBank/DDBJ databases">
        <title>Stappia sp., F7233, whole genome shotgun sequencing project.</title>
        <authorList>
            <person name="Jiang S."/>
            <person name="Liu Z.W."/>
            <person name="Du Z.J."/>
        </authorList>
    </citation>
    <scope>NUCLEOTIDE SEQUENCE [LARGE SCALE GENOMIC DNA]</scope>
    <source>
        <strain evidence="4 5">F7233</strain>
    </source>
</reference>
<dbReference type="CDD" id="cd05374">
    <property type="entry name" value="17beta-HSD-like_SDR_c"/>
    <property type="match status" value="1"/>
</dbReference>